<keyword evidence="2" id="KW-1185">Reference proteome</keyword>
<dbReference type="EMBL" id="JAMKOV010000077">
    <property type="protein sequence ID" value="KAI8034279.1"/>
    <property type="molecule type" value="Genomic_DNA"/>
</dbReference>
<feature type="non-terminal residue" evidence="1">
    <location>
        <position position="1"/>
    </location>
</feature>
<dbReference type="Proteomes" id="UP001059596">
    <property type="component" value="Unassembled WGS sequence"/>
</dbReference>
<organism evidence="1 2">
    <name type="scientific">Drosophila gunungcola</name>
    <name type="common">fruit fly</name>
    <dbReference type="NCBI Taxonomy" id="103775"/>
    <lineage>
        <taxon>Eukaryota</taxon>
        <taxon>Metazoa</taxon>
        <taxon>Ecdysozoa</taxon>
        <taxon>Arthropoda</taxon>
        <taxon>Hexapoda</taxon>
        <taxon>Insecta</taxon>
        <taxon>Pterygota</taxon>
        <taxon>Neoptera</taxon>
        <taxon>Endopterygota</taxon>
        <taxon>Diptera</taxon>
        <taxon>Brachycera</taxon>
        <taxon>Muscomorpha</taxon>
        <taxon>Ephydroidea</taxon>
        <taxon>Drosophilidae</taxon>
        <taxon>Drosophila</taxon>
        <taxon>Sophophora</taxon>
    </lineage>
</organism>
<sequence>MNMSEFTKLCNAQQDIYNATEAFGNLDDKEGKLIALLLRVCNENHNSFQKGLGSPYMWELFYARDPAVMHCGTASRICSLRFSFQSLHIENSCCSGG</sequence>
<comment type="caution">
    <text evidence="1">The sequence shown here is derived from an EMBL/GenBank/DDBJ whole genome shotgun (WGS) entry which is preliminary data.</text>
</comment>
<evidence type="ECO:0000313" key="1">
    <source>
        <dbReference type="EMBL" id="KAI8034279.1"/>
    </source>
</evidence>
<evidence type="ECO:0000313" key="2">
    <source>
        <dbReference type="Proteomes" id="UP001059596"/>
    </source>
</evidence>
<gene>
    <name evidence="1" type="ORF">M5D96_012945</name>
</gene>
<accession>A0A9Q0BK15</accession>
<protein>
    <submittedName>
        <fullName evidence="1">Uncharacterized protein</fullName>
    </submittedName>
</protein>
<proteinExistence type="predicted"/>
<dbReference type="AlphaFoldDB" id="A0A9Q0BK15"/>
<name>A0A9Q0BK15_9MUSC</name>
<reference evidence="1" key="1">
    <citation type="journal article" date="2023" name="Genome Biol. Evol.">
        <title>Long-read-based Genome Assembly of Drosophila gunungcola Reveals Fewer Chemosensory Genes in Flower-breeding Species.</title>
        <authorList>
            <person name="Negi A."/>
            <person name="Liao B.Y."/>
            <person name="Yeh S.D."/>
        </authorList>
    </citation>
    <scope>NUCLEOTIDE SEQUENCE</scope>
    <source>
        <strain evidence="1">Sukarami</strain>
    </source>
</reference>